<evidence type="ECO:0000256" key="1">
    <source>
        <dbReference type="ARBA" id="ARBA00006817"/>
    </source>
</evidence>
<dbReference type="CDD" id="cd07814">
    <property type="entry name" value="SRPBCC_CalC_Aha1-like"/>
    <property type="match status" value="1"/>
</dbReference>
<evidence type="ECO:0000259" key="2">
    <source>
        <dbReference type="Pfam" id="PF08327"/>
    </source>
</evidence>
<accession>A0A1S2LPS6</accession>
<comment type="similarity">
    <text evidence="1">Belongs to the AHA1 family.</text>
</comment>
<dbReference type="AlphaFoldDB" id="A0A1S2LPS6"/>
<protein>
    <submittedName>
        <fullName evidence="3">Polyketide cyclase</fullName>
    </submittedName>
</protein>
<feature type="domain" description="Activator of Hsp90 ATPase homologue 1/2-like C-terminal" evidence="2">
    <location>
        <begin position="13"/>
        <end position="136"/>
    </location>
</feature>
<gene>
    <name evidence="3" type="ORF">BKP35_06415</name>
</gene>
<reference evidence="3 4" key="1">
    <citation type="submission" date="2016-10" db="EMBL/GenBank/DDBJ databases">
        <title>Draft genome sequences of four alkaliphilic bacteria belonging to the Anaerobacillus genus.</title>
        <authorList>
            <person name="Bassil N.M."/>
            <person name="Lloyd J.R."/>
        </authorList>
    </citation>
    <scope>NUCLEOTIDE SEQUENCE [LARGE SCALE GENOMIC DNA]</scope>
    <source>
        <strain evidence="3 4">DSM 15340</strain>
    </source>
</reference>
<dbReference type="InterPro" id="IPR013538">
    <property type="entry name" value="ASHA1/2-like_C"/>
</dbReference>
<dbReference type="Gene3D" id="3.30.530.20">
    <property type="match status" value="1"/>
</dbReference>
<dbReference type="InterPro" id="IPR023393">
    <property type="entry name" value="START-like_dom_sf"/>
</dbReference>
<dbReference type="EMBL" id="MLQQ01000006">
    <property type="protein sequence ID" value="OIJ14508.1"/>
    <property type="molecule type" value="Genomic_DNA"/>
</dbReference>
<sequence length="141" mass="15673">MGTPEIRKEITLNANIHQVWNAVATPEGIRSWFMENDFQPTEGHEFTIQSPFGPTACKVVKIEEPNEVVLTWGEAGWVVSFELKDLGDDKTEVTLVHSGWGAPDEKIPGPGPDMTNLQIRNTMDMGWEGLLNNGLRNVVEA</sequence>
<dbReference type="SUPFAM" id="SSF55961">
    <property type="entry name" value="Bet v1-like"/>
    <property type="match status" value="1"/>
</dbReference>
<evidence type="ECO:0000313" key="4">
    <source>
        <dbReference type="Proteomes" id="UP000180098"/>
    </source>
</evidence>
<dbReference type="OrthoDB" id="2355173at2"/>
<proteinExistence type="inferred from homology"/>
<evidence type="ECO:0000313" key="3">
    <source>
        <dbReference type="EMBL" id="OIJ14508.1"/>
    </source>
</evidence>
<dbReference type="Pfam" id="PF08327">
    <property type="entry name" value="AHSA1"/>
    <property type="match status" value="1"/>
</dbReference>
<organism evidence="3 4">
    <name type="scientific">Anaerobacillus arseniciselenatis</name>
    <dbReference type="NCBI Taxonomy" id="85682"/>
    <lineage>
        <taxon>Bacteria</taxon>
        <taxon>Bacillati</taxon>
        <taxon>Bacillota</taxon>
        <taxon>Bacilli</taxon>
        <taxon>Bacillales</taxon>
        <taxon>Bacillaceae</taxon>
        <taxon>Anaerobacillus</taxon>
    </lineage>
</organism>
<dbReference type="RefSeq" id="WP_071312548.1">
    <property type="nucleotide sequence ID" value="NZ_MLQQ01000006.1"/>
</dbReference>
<keyword evidence="4" id="KW-1185">Reference proteome</keyword>
<dbReference type="Proteomes" id="UP000180098">
    <property type="component" value="Unassembled WGS sequence"/>
</dbReference>
<comment type="caution">
    <text evidence="3">The sequence shown here is derived from an EMBL/GenBank/DDBJ whole genome shotgun (WGS) entry which is preliminary data.</text>
</comment>
<name>A0A1S2LPS6_9BACI</name>